<dbReference type="Proteomes" id="UP000049127">
    <property type="component" value="Unassembled WGS sequence"/>
</dbReference>
<reference evidence="1 2" key="1">
    <citation type="submission" date="2015-01" db="EMBL/GenBank/DDBJ databases">
        <authorList>
            <person name="Aslett A.Martin."/>
            <person name="De Silva Nishadi"/>
        </authorList>
    </citation>
    <scope>NUCLEOTIDE SEQUENCE [LARGE SCALE GENOMIC DNA]</scope>
    <source>
        <strain evidence="1 2">R28058</strain>
    </source>
</reference>
<dbReference type="AlphaFoldDB" id="A0A0C7G806"/>
<protein>
    <submittedName>
        <fullName evidence="1">Uncharacterized protein</fullName>
    </submittedName>
</protein>
<dbReference type="OrthoDB" id="2057137at2"/>
<accession>A0A0C7G806</accession>
<evidence type="ECO:0000313" key="2">
    <source>
        <dbReference type="Proteomes" id="UP000049127"/>
    </source>
</evidence>
<organism evidence="1 2">
    <name type="scientific">Paraclostridium sordellii</name>
    <name type="common">Clostridium sordellii</name>
    <dbReference type="NCBI Taxonomy" id="1505"/>
    <lineage>
        <taxon>Bacteria</taxon>
        <taxon>Bacillati</taxon>
        <taxon>Bacillota</taxon>
        <taxon>Clostridia</taxon>
        <taxon>Peptostreptococcales</taxon>
        <taxon>Peptostreptococcaceae</taxon>
        <taxon>Paraclostridium</taxon>
    </lineage>
</organism>
<sequence>MSILNNAYGDTIEARLRYIGATDIRKINGLLYFIEFEIADNLKVLYTYNINTKNKYFLQRIKPYPIPEGVFEKEYEVVSFIERDIKKFNNAKNSKNFNLFLEITSELNTICFDIEHLFLNYNIDKMDLYKLKSELDDILNLFNDSKKRSPKINIDSK</sequence>
<dbReference type="RefSeq" id="WP_055333270.1">
    <property type="nucleotide sequence ID" value="NZ_BDJI01000002.1"/>
</dbReference>
<proteinExistence type="predicted"/>
<evidence type="ECO:0000313" key="1">
    <source>
        <dbReference type="EMBL" id="CEQ03948.1"/>
    </source>
</evidence>
<name>A0A0C7G806_PARSO</name>
<gene>
    <name evidence="1" type="ORF">R28058_16811</name>
</gene>
<dbReference type="EMBL" id="CEKZ01000003">
    <property type="protein sequence ID" value="CEQ03948.1"/>
    <property type="molecule type" value="Genomic_DNA"/>
</dbReference>